<keyword evidence="3" id="KW-0479">Metal-binding</keyword>
<evidence type="ECO:0000256" key="4">
    <source>
        <dbReference type="ARBA" id="ARBA00023289"/>
    </source>
</evidence>
<evidence type="ECO:0000313" key="8">
    <source>
        <dbReference type="EMBL" id="KAK1440475.1"/>
    </source>
</evidence>
<dbReference type="Pfam" id="PF00403">
    <property type="entry name" value="HMA"/>
    <property type="match status" value="1"/>
</dbReference>
<sequence length="336" mass="36232">MASSEVEQQQQPPPIKHKICVLRVSIHCEGCKRKVKKILQSLPGVHDIEIDRQQQRVVVTGDASPESLVRKLVKSGKHAELWPENPPQNHTQKPEKLPKNEQSVASGNQIKPPAIKTEAPVLDPSKSSNSVAENRQIPIPSSVNGGKINEEIGGKATVEVKTEEKKPENGSAGDEASPPVVEKKETQTENNAGAGGGDGGAGAVSGGSDGGEIKKKKKKKKEGQNGNTNVIRETSTNQNVPHQQGNSYKHPATYHHAPPHPPAPVYTVSYNMAHPPVNSYTASYYAPSPSPQAYVYSHFGSEITPPSPPSSEYMQQQPVDSFEMFSDENPNGCLVM</sequence>
<dbReference type="PANTHER" id="PTHR45868:SF69">
    <property type="entry name" value="HEAVY METAL-ASSOCIATED ISOPRENYLATED PLANT PROTEIN 35"/>
    <property type="match status" value="1"/>
</dbReference>
<comment type="caution">
    <text evidence="8">The sequence shown here is derived from an EMBL/GenBank/DDBJ whole genome shotgun (WGS) entry which is preliminary data.</text>
</comment>
<dbReference type="GO" id="GO:0046872">
    <property type="term" value="F:metal ion binding"/>
    <property type="evidence" value="ECO:0007669"/>
    <property type="project" value="UniProtKB-KW"/>
</dbReference>
<feature type="compositionally biased region" description="Polar residues" evidence="6">
    <location>
        <begin position="100"/>
        <end position="109"/>
    </location>
</feature>
<accession>A0AAD8P6C1</accession>
<feature type="compositionally biased region" description="Basic and acidic residues" evidence="6">
    <location>
        <begin position="148"/>
        <end position="168"/>
    </location>
</feature>
<dbReference type="AlphaFoldDB" id="A0AAD8P6C1"/>
<feature type="compositionally biased region" description="Polar residues" evidence="6">
    <location>
        <begin position="224"/>
        <end position="247"/>
    </location>
</feature>
<feature type="compositionally biased region" description="Polar residues" evidence="6">
    <location>
        <begin position="125"/>
        <end position="144"/>
    </location>
</feature>
<evidence type="ECO:0000256" key="5">
    <source>
        <dbReference type="ARBA" id="ARBA00024045"/>
    </source>
</evidence>
<dbReference type="GO" id="GO:0009626">
    <property type="term" value="P:plant-type hypersensitive response"/>
    <property type="evidence" value="ECO:0007669"/>
    <property type="project" value="UniProtKB-KW"/>
</dbReference>
<dbReference type="PROSITE" id="PS50846">
    <property type="entry name" value="HMA_2"/>
    <property type="match status" value="1"/>
</dbReference>
<feature type="region of interest" description="Disordered" evidence="6">
    <location>
        <begin position="74"/>
        <end position="260"/>
    </location>
</feature>
<dbReference type="EMBL" id="JAUHHV010000001">
    <property type="protein sequence ID" value="KAK1440475.1"/>
    <property type="molecule type" value="Genomic_DNA"/>
</dbReference>
<proteinExistence type="inferred from homology"/>
<dbReference type="CDD" id="cd00371">
    <property type="entry name" value="HMA"/>
    <property type="match status" value="1"/>
</dbReference>
<comment type="similarity">
    <text evidence="5">Belongs to the HIPP family.</text>
</comment>
<evidence type="ECO:0000256" key="1">
    <source>
        <dbReference type="ARBA" id="ARBA00004170"/>
    </source>
</evidence>
<gene>
    <name evidence="8" type="ORF">QVD17_06302</name>
</gene>
<feature type="domain" description="HMA" evidence="7">
    <location>
        <begin position="17"/>
        <end position="80"/>
    </location>
</feature>
<organism evidence="8 9">
    <name type="scientific">Tagetes erecta</name>
    <name type="common">African marigold</name>
    <dbReference type="NCBI Taxonomy" id="13708"/>
    <lineage>
        <taxon>Eukaryota</taxon>
        <taxon>Viridiplantae</taxon>
        <taxon>Streptophyta</taxon>
        <taxon>Embryophyta</taxon>
        <taxon>Tracheophyta</taxon>
        <taxon>Spermatophyta</taxon>
        <taxon>Magnoliopsida</taxon>
        <taxon>eudicotyledons</taxon>
        <taxon>Gunneridae</taxon>
        <taxon>Pentapetalae</taxon>
        <taxon>asterids</taxon>
        <taxon>campanulids</taxon>
        <taxon>Asterales</taxon>
        <taxon>Asteraceae</taxon>
        <taxon>Asteroideae</taxon>
        <taxon>Heliantheae alliance</taxon>
        <taxon>Tageteae</taxon>
        <taxon>Tagetes</taxon>
    </lineage>
</organism>
<evidence type="ECO:0000256" key="2">
    <source>
        <dbReference type="ARBA" id="ARBA00022481"/>
    </source>
</evidence>
<dbReference type="InterPro" id="IPR036163">
    <property type="entry name" value="HMA_dom_sf"/>
</dbReference>
<reference evidence="8" key="1">
    <citation type="journal article" date="2023" name="bioRxiv">
        <title>Improved chromosome-level genome assembly for marigold (Tagetes erecta).</title>
        <authorList>
            <person name="Jiang F."/>
            <person name="Yuan L."/>
            <person name="Wang S."/>
            <person name="Wang H."/>
            <person name="Xu D."/>
            <person name="Wang A."/>
            <person name="Fan W."/>
        </authorList>
    </citation>
    <scope>NUCLEOTIDE SEQUENCE</scope>
    <source>
        <strain evidence="8">WSJ</strain>
        <tissue evidence="8">Leaf</tissue>
    </source>
</reference>
<evidence type="ECO:0000256" key="3">
    <source>
        <dbReference type="ARBA" id="ARBA00022723"/>
    </source>
</evidence>
<evidence type="ECO:0000256" key="6">
    <source>
        <dbReference type="SAM" id="MobiDB-lite"/>
    </source>
</evidence>
<evidence type="ECO:0000259" key="7">
    <source>
        <dbReference type="PROSITE" id="PS50846"/>
    </source>
</evidence>
<dbReference type="Gene3D" id="3.30.70.100">
    <property type="match status" value="1"/>
</dbReference>
<feature type="compositionally biased region" description="Gly residues" evidence="6">
    <location>
        <begin position="193"/>
        <end position="210"/>
    </location>
</feature>
<dbReference type="PANTHER" id="PTHR45868">
    <property type="entry name" value="HEAVY METAL-ASSOCIATED ISOPRENYLATED PLANT PROTEIN 33-RELATED"/>
    <property type="match status" value="1"/>
</dbReference>
<keyword evidence="4" id="KW-0449">Lipoprotein</keyword>
<comment type="subcellular location">
    <subcellularLocation>
        <location evidence="1">Membrane</location>
        <topology evidence="1">Peripheral membrane protein</topology>
    </subcellularLocation>
</comment>
<protein>
    <recommendedName>
        <fullName evidence="7">HMA domain-containing protein</fullName>
    </recommendedName>
</protein>
<keyword evidence="2" id="KW-0488">Methylation</keyword>
<dbReference type="GO" id="GO:0016020">
    <property type="term" value="C:membrane"/>
    <property type="evidence" value="ECO:0007669"/>
    <property type="project" value="UniProtKB-SubCell"/>
</dbReference>
<dbReference type="SUPFAM" id="SSF55008">
    <property type="entry name" value="HMA, heavy metal-associated domain"/>
    <property type="match status" value="1"/>
</dbReference>
<evidence type="ECO:0000313" key="9">
    <source>
        <dbReference type="Proteomes" id="UP001229421"/>
    </source>
</evidence>
<dbReference type="Proteomes" id="UP001229421">
    <property type="component" value="Unassembled WGS sequence"/>
</dbReference>
<dbReference type="InterPro" id="IPR006121">
    <property type="entry name" value="HMA_dom"/>
</dbReference>
<name>A0AAD8P6C1_TARER</name>
<keyword evidence="4" id="KW-0636">Prenylation</keyword>
<keyword evidence="9" id="KW-1185">Reference proteome</keyword>